<feature type="compositionally biased region" description="Polar residues" evidence="1">
    <location>
        <begin position="473"/>
        <end position="482"/>
    </location>
</feature>
<feature type="region of interest" description="Disordered" evidence="1">
    <location>
        <begin position="309"/>
        <end position="333"/>
    </location>
</feature>
<accession>A0A858PYS6</accession>
<organism evidence="3 4">
    <name type="scientific">Anaplasma platys</name>
    <dbReference type="NCBI Taxonomy" id="949"/>
    <lineage>
        <taxon>Bacteria</taxon>
        <taxon>Pseudomonadati</taxon>
        <taxon>Pseudomonadota</taxon>
        <taxon>Alphaproteobacteria</taxon>
        <taxon>Rickettsiales</taxon>
        <taxon>Anaplasmataceae</taxon>
        <taxon>Anaplasma</taxon>
    </lineage>
</organism>
<feature type="compositionally biased region" description="Basic and acidic residues" evidence="1">
    <location>
        <begin position="742"/>
        <end position="757"/>
    </location>
</feature>
<feature type="region of interest" description="Disordered" evidence="1">
    <location>
        <begin position="731"/>
        <end position="817"/>
    </location>
</feature>
<feature type="compositionally biased region" description="Low complexity" evidence="1">
    <location>
        <begin position="785"/>
        <end position="794"/>
    </location>
</feature>
<feature type="transmembrane region" description="Helical" evidence="2">
    <location>
        <begin position="236"/>
        <end position="254"/>
    </location>
</feature>
<proteinExistence type="predicted"/>
<keyword evidence="2" id="KW-0812">Transmembrane</keyword>
<dbReference type="AlphaFoldDB" id="A0A858PYS6"/>
<dbReference type="EMBL" id="CP046391">
    <property type="protein sequence ID" value="QJC27729.1"/>
    <property type="molecule type" value="Genomic_DNA"/>
</dbReference>
<feature type="compositionally biased region" description="Low complexity" evidence="1">
    <location>
        <begin position="731"/>
        <end position="741"/>
    </location>
</feature>
<feature type="compositionally biased region" description="Low complexity" evidence="1">
    <location>
        <begin position="316"/>
        <end position="327"/>
    </location>
</feature>
<keyword evidence="4" id="KW-1185">Reference proteome</keyword>
<protein>
    <submittedName>
        <fullName evidence="3">Uncharacterized protein</fullName>
    </submittedName>
</protein>
<feature type="region of interest" description="Disordered" evidence="1">
    <location>
        <begin position="394"/>
        <end position="422"/>
    </location>
</feature>
<dbReference type="KEGG" id="aplt:ANPL_03355"/>
<evidence type="ECO:0000256" key="1">
    <source>
        <dbReference type="SAM" id="MobiDB-lite"/>
    </source>
</evidence>
<feature type="region of interest" description="Disordered" evidence="1">
    <location>
        <begin position="473"/>
        <end position="518"/>
    </location>
</feature>
<gene>
    <name evidence="3" type="ORF">ANPL_03355</name>
</gene>
<keyword evidence="2" id="KW-0472">Membrane</keyword>
<reference evidence="3 4" key="1">
    <citation type="journal article" date="2020" name="Pathogens">
        <title>First Whole Genome Sequence of Anaplasma platys, an Obligate Intracellular Rickettsial Pathogen of Dogs.</title>
        <authorList>
            <person name="Llanes A."/>
            <person name="Rajeev S."/>
        </authorList>
    </citation>
    <scope>NUCLEOTIDE SEQUENCE [LARGE SCALE GENOMIC DNA]</scope>
    <source>
        <strain evidence="3 4">S3</strain>
    </source>
</reference>
<evidence type="ECO:0000256" key="2">
    <source>
        <dbReference type="SAM" id="Phobius"/>
    </source>
</evidence>
<name>A0A858PYS6_9RICK</name>
<evidence type="ECO:0000313" key="3">
    <source>
        <dbReference type="EMBL" id="QJC27729.1"/>
    </source>
</evidence>
<evidence type="ECO:0000313" key="4">
    <source>
        <dbReference type="Proteomes" id="UP000500930"/>
    </source>
</evidence>
<feature type="compositionally biased region" description="Polar residues" evidence="1">
    <location>
        <begin position="758"/>
        <end position="769"/>
    </location>
</feature>
<keyword evidence="2" id="KW-1133">Transmembrane helix</keyword>
<sequence length="817" mass="85458">MSQKYRFWASPAKDGGALTNTTTRLSSLITNALEGVAEGIYGSSRSSYNSLRHTVKLTMRGGVAAACLGQSVHDAITRDVVPAAQNLYLRGHSVTCSLYTVFALTAALLAAVVVTTTYMTAVITYGMGVVILECALSMLAQVSTATLGAMHNIQRLSSAVYKEEISGIRSHTASSLPLEQRVSDRTVEGTAPTTKDNMFGKQAARFPPRASVPAAVFAAVIRMIIPIVVAALAIPLVPLVATVYAFIAGYDLYIERRELARARGGSKRARLDADAAALGPNNDGHYEHIDVGDDTHQNFEEQLMYLRTSPNYNKESNTSSTNSSTSSEQVKAENKGLKSYFSVTPSLRKLMEFRTSAKSASTSSLSESSDSGHVKNAAKIINSGGLTNNTFAKARQRGKRVPPPRPPLPKTPSSSSPSGDSIELQMMNTDASMSSGTSSTKATPRAISAKKIVELGAQAQRGIVENQGSVTASVSSLESTKPQRPAPKVPAGNTTPSPAQDIAATQVRPSRPPIPKGSSVIEAAKAAGRMSSSASKGHDSSSVASLFSDARKSILSISSRMWNFESTQAAKSVDTSGKDPVSVSAKTAAMGRNASVTQVTEGVPVASAVAAAGRKATGSSKPPRPAARVRAAEVSGERAVYENTGVVQRANAEDSSRDVKPAAANSSFLLRSSAVTQGSGVVELKPIKAYAAHVSQVTAGPIVASAKQLFEKGATPPAVDTAAKIKPAAPIHHAQAAAAHADSADQKHGKSVAETRRQFIQQDAEQEAQTPMKPNRQAPQPPAHAPSSTQASQPRSVVATPTVAEIGATEAQKGRSI</sequence>
<dbReference type="RefSeq" id="WP_169193342.1">
    <property type="nucleotide sequence ID" value="NZ_CP046391.1"/>
</dbReference>
<dbReference type="Proteomes" id="UP000500930">
    <property type="component" value="Chromosome"/>
</dbReference>
<feature type="transmembrane region" description="Helical" evidence="2">
    <location>
        <begin position="125"/>
        <end position="147"/>
    </location>
</feature>
<feature type="compositionally biased region" description="Low complexity" evidence="1">
    <location>
        <begin position="411"/>
        <end position="421"/>
    </location>
</feature>
<feature type="transmembrane region" description="Helical" evidence="2">
    <location>
        <begin position="98"/>
        <end position="119"/>
    </location>
</feature>